<reference evidence="2 3" key="1">
    <citation type="submission" date="2022-02" db="EMBL/GenBank/DDBJ databases">
        <title>Mesosutterella porci, a novel member of the family Sutterellaceae from pig feces.</title>
        <authorList>
            <person name="Wylensek D."/>
            <person name="Clavel T."/>
        </authorList>
    </citation>
    <scope>NUCLEOTIDE SEQUENCE [LARGE SCALE GENOMIC DNA]</scope>
    <source>
        <strain evidence="3">oilRF-744-wt-GAM-9</strain>
    </source>
</reference>
<organism evidence="2 3">
    <name type="scientific">Mesosutterella porci</name>
    <dbReference type="NCBI Taxonomy" id="2915351"/>
    <lineage>
        <taxon>Bacteria</taxon>
        <taxon>Pseudomonadati</taxon>
        <taxon>Pseudomonadota</taxon>
        <taxon>Betaproteobacteria</taxon>
        <taxon>Burkholderiales</taxon>
        <taxon>Sutterellaceae</taxon>
        <taxon>Mesosutterella</taxon>
    </lineage>
</organism>
<keyword evidence="1" id="KW-0812">Transmembrane</keyword>
<feature type="transmembrane region" description="Helical" evidence="1">
    <location>
        <begin position="62"/>
        <end position="83"/>
    </location>
</feature>
<protein>
    <submittedName>
        <fullName evidence="2">YhdT family protein</fullName>
    </submittedName>
</protein>
<keyword evidence="1" id="KW-1133">Transmembrane helix</keyword>
<dbReference type="InterPro" id="IPR010398">
    <property type="entry name" value="DUF997"/>
</dbReference>
<evidence type="ECO:0000313" key="3">
    <source>
        <dbReference type="Proteomes" id="UP001297600"/>
    </source>
</evidence>
<sequence length="104" mass="12095">MERTSIKSMQKMFQKLDYREKFRIMDREAAATLALAVIIMAFFWLAVFLLKDSAETLLAMPLWFTVSCIGGYLLSIAGVIFLVRRFFKDFDLGEELETQKEPRS</sequence>
<dbReference type="RefSeq" id="WP_237978613.1">
    <property type="nucleotide sequence ID" value="NZ_JAKNCT010000006.1"/>
</dbReference>
<dbReference type="PANTHER" id="PTHR39174:SF1">
    <property type="entry name" value="INNER MEMBRANE PROTEIN"/>
    <property type="match status" value="1"/>
</dbReference>
<evidence type="ECO:0000256" key="1">
    <source>
        <dbReference type="SAM" id="Phobius"/>
    </source>
</evidence>
<comment type="caution">
    <text evidence="2">The sequence shown here is derived from an EMBL/GenBank/DDBJ whole genome shotgun (WGS) entry which is preliminary data.</text>
</comment>
<gene>
    <name evidence="2" type="ORF">MAF45_05800</name>
</gene>
<name>A0ABS9MQT2_9BURK</name>
<dbReference type="EMBL" id="JAKNCT010000006">
    <property type="protein sequence ID" value="MCG5030959.1"/>
    <property type="molecule type" value="Genomic_DNA"/>
</dbReference>
<dbReference type="PANTHER" id="PTHR39174">
    <property type="entry name" value="INNER MEMBRANE PROTEIN-RELATED"/>
    <property type="match status" value="1"/>
</dbReference>
<feature type="transmembrane region" description="Helical" evidence="1">
    <location>
        <begin position="29"/>
        <end position="50"/>
    </location>
</feature>
<dbReference type="Pfam" id="PF06196">
    <property type="entry name" value="DUF997"/>
    <property type="match status" value="1"/>
</dbReference>
<keyword evidence="1" id="KW-0472">Membrane</keyword>
<evidence type="ECO:0000313" key="2">
    <source>
        <dbReference type="EMBL" id="MCG5030959.1"/>
    </source>
</evidence>
<keyword evidence="3" id="KW-1185">Reference proteome</keyword>
<dbReference type="Proteomes" id="UP001297600">
    <property type="component" value="Unassembled WGS sequence"/>
</dbReference>
<proteinExistence type="predicted"/>
<accession>A0ABS9MQT2</accession>